<reference evidence="4 5" key="2">
    <citation type="journal article" date="2013" name="PLoS ONE">
        <title>INDIGO - INtegrated Data Warehouse of MIcrobial GenOmes with Examples from the Red Sea Extremophiles.</title>
        <authorList>
            <person name="Alam I."/>
            <person name="Antunes A."/>
            <person name="Kamau A.A."/>
            <person name="Ba Alawi W."/>
            <person name="Kalkatawi M."/>
            <person name="Stingl U."/>
            <person name="Bajic V.B."/>
        </authorList>
    </citation>
    <scope>NUCLEOTIDE SEQUENCE [LARGE SCALE GENOMIC DNA]</scope>
    <source>
        <strain evidence="4 5">SARL4B</strain>
    </source>
</reference>
<dbReference type="PANTHER" id="PTHR46268:SF6">
    <property type="entry name" value="UNIVERSAL STRESS PROTEIN UP12"/>
    <property type="match status" value="1"/>
</dbReference>
<dbReference type="Pfam" id="PF00582">
    <property type="entry name" value="Usp"/>
    <property type="match status" value="1"/>
</dbReference>
<evidence type="ECO:0000259" key="2">
    <source>
        <dbReference type="Pfam" id="PF00582"/>
    </source>
</evidence>
<dbReference type="STRING" id="1033806.HTIA_0933"/>
<dbReference type="Gene3D" id="3.40.50.620">
    <property type="entry name" value="HUPs"/>
    <property type="match status" value="1"/>
</dbReference>
<evidence type="ECO:0000256" key="1">
    <source>
        <dbReference type="ARBA" id="ARBA00008791"/>
    </source>
</evidence>
<dbReference type="AlphaFoldDB" id="F7PLE6"/>
<organism evidence="4 5">
    <name type="scientific">Halorhabdus tiamatea SARL4B</name>
    <dbReference type="NCBI Taxonomy" id="1033806"/>
    <lineage>
        <taxon>Archaea</taxon>
        <taxon>Methanobacteriati</taxon>
        <taxon>Methanobacteriota</taxon>
        <taxon>Stenosarchaea group</taxon>
        <taxon>Halobacteria</taxon>
        <taxon>Halobacteriales</taxon>
        <taxon>Haloarculaceae</taxon>
        <taxon>Halorhabdus</taxon>
    </lineage>
</organism>
<dbReference type="HOGENOM" id="CLU_049301_19_1_2"/>
<comment type="similarity">
    <text evidence="1">Belongs to the universal stress protein A family.</text>
</comment>
<reference evidence="4 5" key="1">
    <citation type="journal article" date="2011" name="J. Bacteriol.">
        <title>Genome sequence of Halorhabdus tiamatea, the first archaeon isolated from a deep-sea anoxic brine lake.</title>
        <authorList>
            <person name="Antunes A."/>
            <person name="Alam I."/>
            <person name="Bajic V.B."/>
            <person name="Stingl U."/>
        </authorList>
    </citation>
    <scope>NUCLEOTIDE SEQUENCE [LARGE SCALE GENOMIC DNA]</scope>
    <source>
        <strain evidence="4 5">SARL4B</strain>
    </source>
</reference>
<dbReference type="eggNOG" id="arCOG03050">
    <property type="taxonomic scope" value="Archaea"/>
</dbReference>
<dbReference type="PRINTS" id="PR01438">
    <property type="entry name" value="UNVRSLSTRESS"/>
</dbReference>
<dbReference type="PANTHER" id="PTHR46268">
    <property type="entry name" value="STRESS RESPONSE PROTEIN NHAX"/>
    <property type="match status" value="1"/>
</dbReference>
<dbReference type="PATRIC" id="fig|1033806.12.peg.927"/>
<evidence type="ECO:0000313" key="6">
    <source>
        <dbReference type="Proteomes" id="UP000015381"/>
    </source>
</evidence>
<reference evidence="3 6" key="3">
    <citation type="journal article" date="2014" name="Environ. Microbiol.">
        <title>Halorhabdus tiamatea: proteogenomics and glycosidase activity measurements identify the first cultivated euryarchaeon from a deep-sea anoxic brine lake as potential polysaccharide degrader.</title>
        <authorList>
            <person name="Werner J."/>
            <person name="Ferrer M."/>
            <person name="Michel G."/>
            <person name="Mann A.J."/>
            <person name="Huang S."/>
            <person name="Juarez S."/>
            <person name="Ciordia S."/>
            <person name="Albar J.P."/>
            <person name="Alcaide M."/>
            <person name="La Cono V."/>
            <person name="Yakimov M.M."/>
            <person name="Antunes A."/>
            <person name="Taborda M."/>
            <person name="Da Costa M.S."/>
            <person name="Amann R.I."/>
            <person name="Gloeckner F.O."/>
            <person name="Golyshina O.V."/>
            <person name="Golyshin P.N."/>
            <person name="Teeling H."/>
        </authorList>
    </citation>
    <scope>NUCLEOTIDE SEQUENCE [LARGE SCALE GENOMIC DNA]</scope>
    <source>
        <strain evidence="6">SARL4B</strain>
        <strain evidence="3">Type strain: SARL4B</strain>
    </source>
</reference>
<feature type="domain" description="UspA" evidence="2">
    <location>
        <begin position="4"/>
        <end position="147"/>
    </location>
</feature>
<dbReference type="SUPFAM" id="SSF52402">
    <property type="entry name" value="Adenine nucleotide alpha hydrolases-like"/>
    <property type="match status" value="1"/>
</dbReference>
<dbReference type="InterPro" id="IPR014729">
    <property type="entry name" value="Rossmann-like_a/b/a_fold"/>
</dbReference>
<dbReference type="OrthoDB" id="271068at2157"/>
<dbReference type="KEGG" id="hti:HTIA_0933"/>
<dbReference type="GeneID" id="23797734"/>
<dbReference type="EMBL" id="AFNT02000056">
    <property type="protein sequence ID" value="ERJ04801.1"/>
    <property type="molecule type" value="Genomic_DNA"/>
</dbReference>
<dbReference type="RefSeq" id="WP_008526801.1">
    <property type="nucleotide sequence ID" value="NC_021921.1"/>
</dbReference>
<evidence type="ECO:0000313" key="4">
    <source>
        <dbReference type="EMBL" id="ERJ04801.1"/>
    </source>
</evidence>
<proteinExistence type="inferred from homology"/>
<protein>
    <submittedName>
        <fullName evidence="3 4">Universal stress protein</fullName>
    </submittedName>
</protein>
<dbReference type="Proteomes" id="UP000015381">
    <property type="component" value="Chromosome I"/>
</dbReference>
<accession>F7PLE6</accession>
<name>F7PLE6_9EURY</name>
<keyword evidence="6" id="KW-1185">Reference proteome</keyword>
<sequence>MTLQNILVAVGPKDSERADELAEAVLEVAQPAAATVHLTHVFTPGEFEEATDRLNFESSTTADPDAVAQRHETIRALIGALEDAGIEYAVHGRVGDHAEKIVELAGELDADRVVVGGRKRSPSGKAVFGSIAQDVMLESPCPVTFVKGA</sequence>
<dbReference type="InterPro" id="IPR006015">
    <property type="entry name" value="Universal_stress_UspA"/>
</dbReference>
<dbReference type="Proteomes" id="UP000003861">
    <property type="component" value="Unassembled WGS sequence"/>
</dbReference>
<evidence type="ECO:0000313" key="5">
    <source>
        <dbReference type="Proteomes" id="UP000003861"/>
    </source>
</evidence>
<gene>
    <name evidence="4" type="ORF">HLRTI_003237</name>
    <name evidence="3" type="ORF">HTIA_0933</name>
</gene>
<dbReference type="InterPro" id="IPR006016">
    <property type="entry name" value="UspA"/>
</dbReference>
<evidence type="ECO:0000313" key="3">
    <source>
        <dbReference type="EMBL" id="CCQ33072.1"/>
    </source>
</evidence>
<dbReference type="EMBL" id="HF571520">
    <property type="protein sequence ID" value="CCQ33072.1"/>
    <property type="molecule type" value="Genomic_DNA"/>
</dbReference>
<dbReference type="CDD" id="cd00293">
    <property type="entry name" value="USP-like"/>
    <property type="match status" value="1"/>
</dbReference>